<proteinExistence type="predicted"/>
<comment type="caution">
    <text evidence="2">The sequence shown here is derived from an EMBL/GenBank/DDBJ whole genome shotgun (WGS) entry which is preliminary data.</text>
</comment>
<dbReference type="SUPFAM" id="SSF51735">
    <property type="entry name" value="NAD(P)-binding Rossmann-fold domains"/>
    <property type="match status" value="1"/>
</dbReference>
<dbReference type="InterPro" id="IPR036291">
    <property type="entry name" value="NAD(P)-bd_dom_sf"/>
</dbReference>
<dbReference type="InterPro" id="IPR002225">
    <property type="entry name" value="3Beta_OHSteriod_DH/Estase"/>
</dbReference>
<evidence type="ECO:0000313" key="3">
    <source>
        <dbReference type="Proteomes" id="UP000604825"/>
    </source>
</evidence>
<dbReference type="GO" id="GO:0006694">
    <property type="term" value="P:steroid biosynthetic process"/>
    <property type="evidence" value="ECO:0007669"/>
    <property type="project" value="InterPro"/>
</dbReference>
<dbReference type="OrthoDB" id="610659at2759"/>
<dbReference type="GO" id="GO:0016616">
    <property type="term" value="F:oxidoreductase activity, acting on the CH-OH group of donors, NAD or NADP as acceptor"/>
    <property type="evidence" value="ECO:0007669"/>
    <property type="project" value="InterPro"/>
</dbReference>
<evidence type="ECO:0000313" key="2">
    <source>
        <dbReference type="EMBL" id="CAD6219577.1"/>
    </source>
</evidence>
<reference evidence="2" key="1">
    <citation type="submission" date="2020-10" db="EMBL/GenBank/DDBJ databases">
        <authorList>
            <person name="Han B."/>
            <person name="Lu T."/>
            <person name="Zhao Q."/>
            <person name="Huang X."/>
            <person name="Zhao Y."/>
        </authorList>
    </citation>
    <scope>NUCLEOTIDE SEQUENCE</scope>
</reference>
<dbReference type="Proteomes" id="UP000604825">
    <property type="component" value="Unassembled WGS sequence"/>
</dbReference>
<accession>A0A811N7L3</accession>
<dbReference type="EMBL" id="CAJGYO010000003">
    <property type="protein sequence ID" value="CAD6219577.1"/>
    <property type="molecule type" value="Genomic_DNA"/>
</dbReference>
<organism evidence="2 3">
    <name type="scientific">Miscanthus lutarioriparius</name>
    <dbReference type="NCBI Taxonomy" id="422564"/>
    <lineage>
        <taxon>Eukaryota</taxon>
        <taxon>Viridiplantae</taxon>
        <taxon>Streptophyta</taxon>
        <taxon>Embryophyta</taxon>
        <taxon>Tracheophyta</taxon>
        <taxon>Spermatophyta</taxon>
        <taxon>Magnoliopsida</taxon>
        <taxon>Liliopsida</taxon>
        <taxon>Poales</taxon>
        <taxon>Poaceae</taxon>
        <taxon>PACMAD clade</taxon>
        <taxon>Panicoideae</taxon>
        <taxon>Andropogonodae</taxon>
        <taxon>Andropogoneae</taxon>
        <taxon>Saccharinae</taxon>
        <taxon>Miscanthus</taxon>
    </lineage>
</organism>
<dbReference type="Pfam" id="PF01073">
    <property type="entry name" value="3Beta_HSD"/>
    <property type="match status" value="1"/>
</dbReference>
<keyword evidence="3" id="KW-1185">Reference proteome</keyword>
<evidence type="ECO:0000259" key="1">
    <source>
        <dbReference type="Pfam" id="PF01073"/>
    </source>
</evidence>
<name>A0A811N7L3_9POAL</name>
<feature type="domain" description="3-beta hydroxysteroid dehydrogenase/isomerase" evidence="1">
    <location>
        <begin position="12"/>
        <end position="81"/>
    </location>
</feature>
<gene>
    <name evidence="2" type="ORF">NCGR_LOCUS13215</name>
</gene>
<sequence length="198" mass="21991">MEAAGGDGRWCVVIGGRGFAARHLVTMLLCSDEWRVRVADLAPAITLDREEEEGFLGAALREGQAVYASADLRDKAQVARGKDAIVRHHDLVVLLDMWVIGTQIRKGRCEAISWMSETSQLNPTKYQVCHTHFTPGLDASIYVLVDSIYASQTAGDGYCGNLSDYEDNSYGGINKGRFMDGKKRERDMEVKHREVEAH</sequence>
<dbReference type="AlphaFoldDB" id="A0A811N7L3"/>
<protein>
    <recommendedName>
        <fullName evidence="1">3-beta hydroxysteroid dehydrogenase/isomerase domain-containing protein</fullName>
    </recommendedName>
</protein>